<protein>
    <recommendedName>
        <fullName evidence="2">Knr4/Smi1-like domain-containing protein</fullName>
    </recommendedName>
</protein>
<gene>
    <name evidence="3" type="ORF">PRZ48_008322</name>
</gene>
<dbReference type="Pfam" id="PF09346">
    <property type="entry name" value="SMI1_KNR4"/>
    <property type="match status" value="1"/>
</dbReference>
<organism evidence="3 4">
    <name type="scientific">Zasmidium cellare</name>
    <name type="common">Wine cellar mold</name>
    <name type="synonym">Racodium cellare</name>
    <dbReference type="NCBI Taxonomy" id="395010"/>
    <lineage>
        <taxon>Eukaryota</taxon>
        <taxon>Fungi</taxon>
        <taxon>Dikarya</taxon>
        <taxon>Ascomycota</taxon>
        <taxon>Pezizomycotina</taxon>
        <taxon>Dothideomycetes</taxon>
        <taxon>Dothideomycetidae</taxon>
        <taxon>Mycosphaerellales</taxon>
        <taxon>Mycosphaerellaceae</taxon>
        <taxon>Zasmidium</taxon>
    </lineage>
</organism>
<dbReference type="InterPro" id="IPR018958">
    <property type="entry name" value="Knr4/Smi1-like_dom"/>
</dbReference>
<name>A0ABR0EFX1_ZASCE</name>
<proteinExistence type="predicted"/>
<evidence type="ECO:0000313" key="3">
    <source>
        <dbReference type="EMBL" id="KAK4500136.1"/>
    </source>
</evidence>
<evidence type="ECO:0000313" key="4">
    <source>
        <dbReference type="Proteomes" id="UP001305779"/>
    </source>
</evidence>
<comment type="caution">
    <text evidence="3">The sequence shown here is derived from an EMBL/GenBank/DDBJ whole genome shotgun (WGS) entry which is preliminary data.</text>
</comment>
<accession>A0ABR0EFX1</accession>
<sequence length="505" mass="57775">MLQDFDPDKIGDQPDTASVERQLADCALRLALLGQTETAKELVESFFENGPVIGTWVVGDFLRYAWDASGHWPEGWPSQNVEIPSEEEYQENRNRTWMGLPEGKNNEDRATLDACLGVEDNVHSDARSGAAAMYKSQRLIRALEISVKLHNIEPLPKSTRKDRASKKTKDEEGQAVEQSTESDPRFTVSDLDEESAQILNKIVPRLSANQQIKYLGEAKRLWPFWVRGLLADAVDMSREEVSSKAQALLKAFKDRLERSYVPTRHEGKPFKELLEIGEKNTIFHLTQDADELGPVPEKLFKQPATDEDIEQLEERLDTVLPDDYKEFLKITNGFGDDEEGIFNGVFPDPALHDVSEVKWIEEEYFQLPVDLLELPREYEDIVGQEQRRSQPDGDFEWDTAFPIFDRVLEVGTRDIDNLWLVHPGLVEQVREKYHEMYVKGNEKQKKVIKRAMEAFAGSKEAFESMHWCFAKWSSGGSASMSFYASFTKYLEHIVDKSIENVYTGP</sequence>
<dbReference type="SUPFAM" id="SSF160631">
    <property type="entry name" value="SMI1/KNR4-like"/>
    <property type="match status" value="1"/>
</dbReference>
<feature type="compositionally biased region" description="Basic and acidic residues" evidence="1">
    <location>
        <begin position="159"/>
        <end position="172"/>
    </location>
</feature>
<dbReference type="InterPro" id="IPR037883">
    <property type="entry name" value="Knr4/Smi1-like_sf"/>
</dbReference>
<dbReference type="EMBL" id="JAXOVC010000006">
    <property type="protein sequence ID" value="KAK4500136.1"/>
    <property type="molecule type" value="Genomic_DNA"/>
</dbReference>
<dbReference type="SMART" id="SM00860">
    <property type="entry name" value="SMI1_KNR4"/>
    <property type="match status" value="1"/>
</dbReference>
<dbReference type="Gene3D" id="3.40.1580.10">
    <property type="entry name" value="SMI1/KNR4-like"/>
    <property type="match status" value="1"/>
</dbReference>
<evidence type="ECO:0000256" key="1">
    <source>
        <dbReference type="SAM" id="MobiDB-lite"/>
    </source>
</evidence>
<evidence type="ECO:0000259" key="2">
    <source>
        <dbReference type="SMART" id="SM00860"/>
    </source>
</evidence>
<keyword evidence="4" id="KW-1185">Reference proteome</keyword>
<feature type="region of interest" description="Disordered" evidence="1">
    <location>
        <begin position="154"/>
        <end position="188"/>
    </location>
</feature>
<dbReference type="Proteomes" id="UP001305779">
    <property type="component" value="Unassembled WGS sequence"/>
</dbReference>
<reference evidence="3 4" key="1">
    <citation type="journal article" date="2023" name="G3 (Bethesda)">
        <title>A chromosome-level genome assembly of Zasmidium syzygii isolated from banana leaves.</title>
        <authorList>
            <person name="van Westerhoven A.C."/>
            <person name="Mehrabi R."/>
            <person name="Talebi R."/>
            <person name="Steentjes M.B.F."/>
            <person name="Corcolon B."/>
            <person name="Chong P.A."/>
            <person name="Kema G.H.J."/>
            <person name="Seidl M.F."/>
        </authorList>
    </citation>
    <scope>NUCLEOTIDE SEQUENCE [LARGE SCALE GENOMIC DNA]</scope>
    <source>
        <strain evidence="3 4">P124</strain>
    </source>
</reference>
<feature type="domain" description="Knr4/Smi1-like" evidence="2">
    <location>
        <begin position="303"/>
        <end position="492"/>
    </location>
</feature>